<sequence>MTGIEAAAGRTAAAAGSKLFGAGRRRLQARQLRRDARATTARAVADDFVASLRGDQAAGLSRYLDSPDFEEVALQLTLWRLLRDRRAEEIEPALREEVRMGLRHAAGFAPEQLTVGADVVLAALQAAVLDEVRDLGPGEIDRVTAAGVAHLAAAATANGRLLDRVVSLAGFHAFGERLRAQVAELHGRMRMPHLGTSRSVPYSRLYVEPALDGLSDLTAPGRRSVVLGDPGAGKSTFAAKLAWEIAREEHGRVPFLVVLRDFTASFRDGGRGLVFYLKVLCQEPYNLVAPDDAVEYLLGNGRAVVILDGVDELVEPELRRRFARLVESFTHLYPLVPVVVTARKIGYDEAPLDSALFTVGMVEQFDDERVARYARYWFALEESTREDQRADLAEAFLRESASVEELRRNPLLLALLCNMFAFEHYIPANLAQIYEKCALMLFETWDRLRGLLDPLRFQGRLRSAVGYLAWRQFTAAESGVGWPRGRVVRMLGDFLQETKGYRPHEAEEESEQFVEFCSGRPWVLTDVGGGEVEPKYGFTHRTFMEFFAAEYLVRTRTTPEALWEVLKPDSREPVSNVVRQLALQQFDRNQDDGASAVLRIAAEGDPRALLTAAQTLHYLTPTPDVLRLLADRFVRNATPQPVGAQFFYWATSHSTSRTLLRDMPLVTAWSGLPVNQPALREATITALRHLIGQGDDAAHLTWLRMRLDREEIVDWVKTNVVGALVAPDTDLDDAVRRFGAKVLYLTDGYGAPLVDRDDLRPTLHPRTLIEARRPWITARKWWREFRDHSDQARGVYPMDEFDLAHLVNLPLLETAERHRDPLADRWLKSRTLHALVEGRQGDQERWDALTRLQRLGVSPEVRDFLDRWMRREFDVIG</sequence>
<reference evidence="3" key="1">
    <citation type="journal article" date="2021" name="Curr. Microbiol.">
        <title>Complete genome of nocamycin-producing strain Saccharothrix syringae NRRL B-16468 reveals the biosynthetic potential for secondary metabolites.</title>
        <authorList>
            <person name="Mo X."/>
            <person name="Yang S."/>
        </authorList>
    </citation>
    <scope>NUCLEOTIDE SEQUENCE [LARGE SCALE GENOMIC DNA]</scope>
    <source>
        <strain evidence="3">ATCC 51364 / DSM 43886 / JCM 6844 / KCTC 9398 / NBRC 14523 / NRRL B-16468 / INA 2240</strain>
    </source>
</reference>
<feature type="domain" description="NACHT" evidence="1">
    <location>
        <begin position="222"/>
        <end position="343"/>
    </location>
</feature>
<dbReference type="Pfam" id="PF05729">
    <property type="entry name" value="NACHT"/>
    <property type="match status" value="1"/>
</dbReference>
<dbReference type="KEGG" id="ssyi:EKG83_07575"/>
<dbReference type="SMART" id="SM00382">
    <property type="entry name" value="AAA"/>
    <property type="match status" value="1"/>
</dbReference>
<dbReference type="EMBL" id="CP034550">
    <property type="protein sequence ID" value="QFZ17351.1"/>
    <property type="molecule type" value="Genomic_DNA"/>
</dbReference>
<dbReference type="InterPro" id="IPR003593">
    <property type="entry name" value="AAA+_ATPase"/>
</dbReference>
<dbReference type="Proteomes" id="UP000325787">
    <property type="component" value="Chromosome"/>
</dbReference>
<dbReference type="RefSeq" id="WP_153277924.1">
    <property type="nucleotide sequence ID" value="NZ_CP034550.1"/>
</dbReference>
<dbReference type="SUPFAM" id="SSF52540">
    <property type="entry name" value="P-loop containing nucleoside triphosphate hydrolases"/>
    <property type="match status" value="1"/>
</dbReference>
<dbReference type="Gene3D" id="3.40.50.300">
    <property type="entry name" value="P-loop containing nucleotide triphosphate hydrolases"/>
    <property type="match status" value="1"/>
</dbReference>
<dbReference type="PROSITE" id="PS50837">
    <property type="entry name" value="NACHT"/>
    <property type="match status" value="1"/>
</dbReference>
<dbReference type="AlphaFoldDB" id="A0A5Q0GTW2"/>
<dbReference type="PANTHER" id="PTHR46844">
    <property type="entry name" value="SLR5058 PROTEIN"/>
    <property type="match status" value="1"/>
</dbReference>
<accession>A0A5Q0GTW2</accession>
<keyword evidence="3" id="KW-1185">Reference proteome</keyword>
<organism evidence="2 3">
    <name type="scientific">Saccharothrix syringae</name>
    <name type="common">Nocardiopsis syringae</name>
    <dbReference type="NCBI Taxonomy" id="103733"/>
    <lineage>
        <taxon>Bacteria</taxon>
        <taxon>Bacillati</taxon>
        <taxon>Actinomycetota</taxon>
        <taxon>Actinomycetes</taxon>
        <taxon>Pseudonocardiales</taxon>
        <taxon>Pseudonocardiaceae</taxon>
        <taxon>Saccharothrix</taxon>
    </lineage>
</organism>
<dbReference type="OrthoDB" id="135105at2"/>
<name>A0A5Q0GTW2_SACSY</name>
<evidence type="ECO:0000313" key="2">
    <source>
        <dbReference type="EMBL" id="QFZ17351.1"/>
    </source>
</evidence>
<proteinExistence type="predicted"/>
<evidence type="ECO:0000313" key="3">
    <source>
        <dbReference type="Proteomes" id="UP000325787"/>
    </source>
</evidence>
<dbReference type="InterPro" id="IPR027417">
    <property type="entry name" value="P-loop_NTPase"/>
</dbReference>
<dbReference type="PANTHER" id="PTHR46844:SF1">
    <property type="entry name" value="SLR5058 PROTEIN"/>
    <property type="match status" value="1"/>
</dbReference>
<evidence type="ECO:0000259" key="1">
    <source>
        <dbReference type="PROSITE" id="PS50837"/>
    </source>
</evidence>
<protein>
    <submittedName>
        <fullName evidence="2">NACHT domain-containing protein</fullName>
    </submittedName>
</protein>
<gene>
    <name evidence="2" type="ORF">EKG83_07575</name>
</gene>
<dbReference type="InterPro" id="IPR007111">
    <property type="entry name" value="NACHT_NTPase"/>
</dbReference>